<organism evidence="2 3">
    <name type="scientific">Bacteroides uniformis</name>
    <dbReference type="NCBI Taxonomy" id="820"/>
    <lineage>
        <taxon>Bacteria</taxon>
        <taxon>Pseudomonadati</taxon>
        <taxon>Bacteroidota</taxon>
        <taxon>Bacteroidia</taxon>
        <taxon>Bacteroidales</taxon>
        <taxon>Bacteroidaceae</taxon>
        <taxon>Bacteroides</taxon>
    </lineage>
</organism>
<dbReference type="EMBL" id="QRZC01000048">
    <property type="protein sequence ID" value="RGV34647.1"/>
    <property type="molecule type" value="Genomic_DNA"/>
</dbReference>
<keyword evidence="1" id="KW-0812">Transmembrane</keyword>
<keyword evidence="1" id="KW-1133">Transmembrane helix</keyword>
<feature type="transmembrane region" description="Helical" evidence="1">
    <location>
        <begin position="40"/>
        <end position="59"/>
    </location>
</feature>
<name>A0A412X2I5_BACUN</name>
<evidence type="ECO:0000256" key="1">
    <source>
        <dbReference type="SAM" id="Phobius"/>
    </source>
</evidence>
<feature type="transmembrane region" description="Helical" evidence="1">
    <location>
        <begin position="7"/>
        <end position="28"/>
    </location>
</feature>
<evidence type="ECO:0000313" key="2">
    <source>
        <dbReference type="EMBL" id="RGV34647.1"/>
    </source>
</evidence>
<dbReference type="Proteomes" id="UP000285343">
    <property type="component" value="Unassembled WGS sequence"/>
</dbReference>
<evidence type="ECO:0000313" key="3">
    <source>
        <dbReference type="Proteomes" id="UP000285343"/>
    </source>
</evidence>
<comment type="caution">
    <text evidence="2">The sequence shown here is derived from an EMBL/GenBank/DDBJ whole genome shotgun (WGS) entry which is preliminary data.</text>
</comment>
<proteinExistence type="predicted"/>
<protein>
    <submittedName>
        <fullName evidence="2">Uncharacterized protein</fullName>
    </submittedName>
</protein>
<gene>
    <name evidence="2" type="ORF">DWW14_22575</name>
</gene>
<sequence length="77" mass="9027">MELYYKYVIVNYLLCSKYKFFFINILSFSLFQDKINQSKIMVRVNIKFSLIAVVIFLSSSRPQEREGGKGERGTSKT</sequence>
<dbReference type="AlphaFoldDB" id="A0A412X2I5"/>
<accession>A0A412X2I5</accession>
<reference evidence="2 3" key="1">
    <citation type="submission" date="2018-08" db="EMBL/GenBank/DDBJ databases">
        <title>A genome reference for cultivated species of the human gut microbiota.</title>
        <authorList>
            <person name="Zou Y."/>
            <person name="Xue W."/>
            <person name="Luo G."/>
        </authorList>
    </citation>
    <scope>NUCLEOTIDE SEQUENCE [LARGE SCALE GENOMIC DNA]</scope>
    <source>
        <strain evidence="2 3">AF14-42</strain>
    </source>
</reference>
<keyword evidence="1" id="KW-0472">Membrane</keyword>